<name>A0ABS0XYW7_9HYPH</name>
<evidence type="ECO:0000313" key="3">
    <source>
        <dbReference type="Proteomes" id="UP000620670"/>
    </source>
</evidence>
<evidence type="ECO:0000259" key="1">
    <source>
        <dbReference type="Pfam" id="PF24698"/>
    </source>
</evidence>
<organism evidence="2 3">
    <name type="scientific">Microvirga splendida</name>
    <dbReference type="NCBI Taxonomy" id="2795727"/>
    <lineage>
        <taxon>Bacteria</taxon>
        <taxon>Pseudomonadati</taxon>
        <taxon>Pseudomonadota</taxon>
        <taxon>Alphaproteobacteria</taxon>
        <taxon>Hyphomicrobiales</taxon>
        <taxon>Methylobacteriaceae</taxon>
        <taxon>Microvirga</taxon>
    </lineage>
</organism>
<protein>
    <recommendedName>
        <fullName evidence="1">DUF7662 domain-containing protein</fullName>
    </recommendedName>
</protein>
<dbReference type="InterPro" id="IPR056079">
    <property type="entry name" value="DUF7662"/>
</dbReference>
<accession>A0ABS0XYW7</accession>
<evidence type="ECO:0000313" key="2">
    <source>
        <dbReference type="EMBL" id="MBJ6125246.1"/>
    </source>
</evidence>
<dbReference type="EMBL" id="JAELXT010000005">
    <property type="protein sequence ID" value="MBJ6125246.1"/>
    <property type="molecule type" value="Genomic_DNA"/>
</dbReference>
<dbReference type="Pfam" id="PF24698">
    <property type="entry name" value="DUF7662"/>
    <property type="match status" value="1"/>
</dbReference>
<feature type="domain" description="DUF7662" evidence="1">
    <location>
        <begin position="4"/>
        <end position="79"/>
    </location>
</feature>
<comment type="caution">
    <text evidence="2">The sequence shown here is derived from an EMBL/GenBank/DDBJ whole genome shotgun (WGS) entry which is preliminary data.</text>
</comment>
<dbReference type="RefSeq" id="WP_199047945.1">
    <property type="nucleotide sequence ID" value="NZ_JAELXT010000005.1"/>
</dbReference>
<reference evidence="3" key="1">
    <citation type="submission" date="2020-12" db="EMBL/GenBank/DDBJ databases">
        <title>Hymenobacter sp.</title>
        <authorList>
            <person name="Kim M.K."/>
        </authorList>
    </citation>
    <scope>NUCLEOTIDE SEQUENCE [LARGE SCALE GENOMIC DNA]</scope>
    <source>
        <strain evidence="3">BT325</strain>
    </source>
</reference>
<sequence length="130" mass="14498">MSKYEPLKRHLATLPVPVWRTSFREIERILGFPLPPSSRRHRALWSNNPQNHVMTKAWLNAGWLTEQVDLEKEELVFRKTVSGGNGNSSAGSSQAAQSPFAGLKGTVRIHADFDITEPTGEEWSAESGTL</sequence>
<proteinExistence type="predicted"/>
<dbReference type="Proteomes" id="UP000620670">
    <property type="component" value="Unassembled WGS sequence"/>
</dbReference>
<gene>
    <name evidence="2" type="ORF">JAO75_07470</name>
</gene>
<keyword evidence="3" id="KW-1185">Reference proteome</keyword>